<name>A0A3P6EN17_BRAOL</name>
<dbReference type="EMBL" id="LR031877">
    <property type="protein sequence ID" value="VDD46067.1"/>
    <property type="molecule type" value="Genomic_DNA"/>
</dbReference>
<protein>
    <submittedName>
        <fullName evidence="1">Uncharacterized protein</fullName>
    </submittedName>
</protein>
<proteinExistence type="predicted"/>
<reference evidence="1" key="1">
    <citation type="submission" date="2018-11" db="EMBL/GenBank/DDBJ databases">
        <authorList>
            <consortium name="Genoscope - CEA"/>
            <person name="William W."/>
        </authorList>
    </citation>
    <scope>NUCLEOTIDE SEQUENCE</scope>
</reference>
<accession>A0A3P6EN17</accession>
<sequence length="76" mass="8699">MPLVEHGDNKCSLDQRMRSHSIVGPWGRKSYGIVLFTELPDISFDYILIGRLLYIRVLSRSQDVYTNPSLGRQSTT</sequence>
<organism evidence="1">
    <name type="scientific">Brassica oleracea</name>
    <name type="common">Wild cabbage</name>
    <dbReference type="NCBI Taxonomy" id="3712"/>
    <lineage>
        <taxon>Eukaryota</taxon>
        <taxon>Viridiplantae</taxon>
        <taxon>Streptophyta</taxon>
        <taxon>Embryophyta</taxon>
        <taxon>Tracheophyta</taxon>
        <taxon>Spermatophyta</taxon>
        <taxon>Magnoliopsida</taxon>
        <taxon>eudicotyledons</taxon>
        <taxon>Gunneridae</taxon>
        <taxon>Pentapetalae</taxon>
        <taxon>rosids</taxon>
        <taxon>malvids</taxon>
        <taxon>Brassicales</taxon>
        <taxon>Brassicaceae</taxon>
        <taxon>Brassiceae</taxon>
        <taxon>Brassica</taxon>
    </lineage>
</organism>
<dbReference type="AlphaFoldDB" id="A0A3P6EN17"/>
<evidence type="ECO:0000313" key="1">
    <source>
        <dbReference type="EMBL" id="VDD46067.1"/>
    </source>
</evidence>
<gene>
    <name evidence="1" type="ORF">BOLC5T33614H</name>
</gene>